<feature type="domain" description="Type II secretion system protein GspB C-terminal" evidence="2">
    <location>
        <begin position="292"/>
        <end position="351"/>
    </location>
</feature>
<reference evidence="4" key="1">
    <citation type="journal article" date="2019" name="Int. J. Syst. Evol. Microbiol.">
        <title>The Global Catalogue of Microorganisms (GCM) 10K type strain sequencing project: providing services to taxonomists for standard genome sequencing and annotation.</title>
        <authorList>
            <consortium name="The Broad Institute Genomics Platform"/>
            <consortium name="The Broad Institute Genome Sequencing Center for Infectious Disease"/>
            <person name="Wu L."/>
            <person name="Ma J."/>
        </authorList>
    </citation>
    <scope>NUCLEOTIDE SEQUENCE [LARGE SCALE GENOMIC DNA]</scope>
    <source>
        <strain evidence="4">NBRC 102030</strain>
    </source>
</reference>
<dbReference type="Pfam" id="PF16537">
    <property type="entry name" value="T2SSB"/>
    <property type="match status" value="1"/>
</dbReference>
<name>A0ABQ6J6S8_9GAMM</name>
<dbReference type="Proteomes" id="UP001157046">
    <property type="component" value="Unassembled WGS sequence"/>
</dbReference>
<protein>
    <submittedName>
        <fullName evidence="3">General secretion pathway protein GspB</fullName>
    </submittedName>
</protein>
<proteinExistence type="predicted"/>
<organism evidence="3 4">
    <name type="scientific">Shewanella glacialipiscicola</name>
    <dbReference type="NCBI Taxonomy" id="614069"/>
    <lineage>
        <taxon>Bacteria</taxon>
        <taxon>Pseudomonadati</taxon>
        <taxon>Pseudomonadota</taxon>
        <taxon>Gammaproteobacteria</taxon>
        <taxon>Alteromonadales</taxon>
        <taxon>Shewanellaceae</taxon>
        <taxon>Shewanella</taxon>
    </lineage>
</organism>
<evidence type="ECO:0000256" key="1">
    <source>
        <dbReference type="SAM" id="Phobius"/>
    </source>
</evidence>
<dbReference type="EMBL" id="BSUY01000001">
    <property type="protein sequence ID" value="GMA82985.1"/>
    <property type="molecule type" value="Genomic_DNA"/>
</dbReference>
<evidence type="ECO:0000259" key="2">
    <source>
        <dbReference type="Pfam" id="PF16537"/>
    </source>
</evidence>
<evidence type="ECO:0000313" key="3">
    <source>
        <dbReference type="EMBL" id="GMA82985.1"/>
    </source>
</evidence>
<accession>A0ABQ6J6S8</accession>
<evidence type="ECO:0000313" key="4">
    <source>
        <dbReference type="Proteomes" id="UP001157046"/>
    </source>
</evidence>
<gene>
    <name evidence="3" type="primary">gspB</name>
    <name evidence="3" type="ORF">GCM10025855_25180</name>
</gene>
<keyword evidence="4" id="KW-1185">Reference proteome</keyword>
<keyword evidence="1" id="KW-0472">Membrane</keyword>
<keyword evidence="1" id="KW-1133">Transmembrane helix</keyword>
<comment type="caution">
    <text evidence="3">The sequence shown here is derived from an EMBL/GenBank/DDBJ whole genome shotgun (WGS) entry which is preliminary data.</text>
</comment>
<dbReference type="InterPro" id="IPR032389">
    <property type="entry name" value="GspB_C"/>
</dbReference>
<keyword evidence="1" id="KW-0812">Transmembrane</keyword>
<feature type="transmembrane region" description="Helical" evidence="1">
    <location>
        <begin position="43"/>
        <end position="63"/>
    </location>
</feature>
<dbReference type="RefSeq" id="WP_220772937.1">
    <property type="nucleotide sequence ID" value="NZ_BPFC01000021.1"/>
</dbReference>
<sequence length="352" mass="37353">MSILLDAVIRNKQQQQSQLPDAVMTPRANYPQPRKNTLPIGNISLLVLALAAGVGAAWGLNLWNQARQTPTESTASRLMINPLSSTSLTAIKNEPQQAVETDDQLQAQSSAASGVRFAGKVALPRAQTLPELTAIPQFQSGVVVSNAPQVDAANVNTQAVSASDASYTDYMSTSAQVDAENSETMAADTQTLPVDASQTMVLGANANGAGLASLEALRQQVSAAAEDIGLETNKSRDEDNLVATFQSALKEVEYTNAAATPVTEAKLDPIPRTAVDDIPKYGQLPAGLQLQVPEFNIVAHVYSTDSSQRWLNVDGAELQEGDLIAGKLKIIAIRPRDIVLDIQGTQFKVPAI</sequence>